<feature type="compositionally biased region" description="Basic and acidic residues" evidence="6">
    <location>
        <begin position="1"/>
        <end position="11"/>
    </location>
</feature>
<evidence type="ECO:0000256" key="5">
    <source>
        <dbReference type="ARBA" id="ARBA00023136"/>
    </source>
</evidence>
<keyword evidence="5" id="KW-0472">Membrane</keyword>
<feature type="region of interest" description="Disordered" evidence="6">
    <location>
        <begin position="1"/>
        <end position="32"/>
    </location>
</feature>
<evidence type="ECO:0000256" key="4">
    <source>
        <dbReference type="ARBA" id="ARBA00022679"/>
    </source>
</evidence>
<comment type="caution">
    <text evidence="8">The sequence shown here is derived from an EMBL/GenBank/DDBJ whole genome shotgun (WGS) entry which is preliminary data.</text>
</comment>
<dbReference type="Gene3D" id="3.90.550.10">
    <property type="entry name" value="Spore Coat Polysaccharide Biosynthesis Protein SpsA, Chain A"/>
    <property type="match status" value="1"/>
</dbReference>
<evidence type="ECO:0000256" key="1">
    <source>
        <dbReference type="ARBA" id="ARBA00004236"/>
    </source>
</evidence>
<dbReference type="PANTHER" id="PTHR43646:SF2">
    <property type="entry name" value="GLYCOSYLTRANSFERASE 2-LIKE DOMAIN-CONTAINING PROTEIN"/>
    <property type="match status" value="1"/>
</dbReference>
<dbReference type="STRING" id="554055.A0A2P6VLD8"/>
<evidence type="ECO:0000256" key="2">
    <source>
        <dbReference type="ARBA" id="ARBA00022475"/>
    </source>
</evidence>
<evidence type="ECO:0000256" key="6">
    <source>
        <dbReference type="SAM" id="MobiDB-lite"/>
    </source>
</evidence>
<keyword evidence="3" id="KW-0328">Glycosyltransferase</keyword>
<feature type="compositionally biased region" description="Low complexity" evidence="6">
    <location>
        <begin position="17"/>
        <end position="27"/>
    </location>
</feature>
<evidence type="ECO:0000313" key="8">
    <source>
        <dbReference type="EMBL" id="PSC74898.1"/>
    </source>
</evidence>
<keyword evidence="4 8" id="KW-0808">Transferase</keyword>
<accession>A0A2P6VLD8</accession>
<dbReference type="PANTHER" id="PTHR43646">
    <property type="entry name" value="GLYCOSYLTRANSFERASE"/>
    <property type="match status" value="1"/>
</dbReference>
<dbReference type="InterPro" id="IPR029044">
    <property type="entry name" value="Nucleotide-diphossugar_trans"/>
</dbReference>
<dbReference type="CDD" id="cd02522">
    <property type="entry name" value="GT_2_like_a"/>
    <property type="match status" value="1"/>
</dbReference>
<gene>
    <name evidence="8" type="ORF">C2E20_1760</name>
</gene>
<dbReference type="SUPFAM" id="SSF53448">
    <property type="entry name" value="Nucleotide-diphospho-sugar transferases"/>
    <property type="match status" value="1"/>
</dbReference>
<keyword evidence="2" id="KW-1003">Cell membrane</keyword>
<evidence type="ECO:0000313" key="9">
    <source>
        <dbReference type="Proteomes" id="UP000239649"/>
    </source>
</evidence>
<dbReference type="EMBL" id="LHPF02000003">
    <property type="protein sequence ID" value="PSC74898.1"/>
    <property type="molecule type" value="Genomic_DNA"/>
</dbReference>
<keyword evidence="9" id="KW-1185">Reference proteome</keyword>
<dbReference type="AlphaFoldDB" id="A0A2P6VLD8"/>
<comment type="subcellular location">
    <subcellularLocation>
        <location evidence="1">Cell membrane</location>
    </subcellularLocation>
</comment>
<dbReference type="Proteomes" id="UP000239649">
    <property type="component" value="Unassembled WGS sequence"/>
</dbReference>
<name>A0A2P6VLD8_9CHLO</name>
<dbReference type="GO" id="GO:0005886">
    <property type="term" value="C:plasma membrane"/>
    <property type="evidence" value="ECO:0007669"/>
    <property type="project" value="UniProtKB-SubCell"/>
</dbReference>
<dbReference type="Pfam" id="PF00535">
    <property type="entry name" value="Glycos_transf_2"/>
    <property type="match status" value="1"/>
</dbReference>
<feature type="domain" description="Glycosyltransferase 2-like" evidence="7">
    <location>
        <begin position="40"/>
        <end position="161"/>
    </location>
</feature>
<dbReference type="OrthoDB" id="191769at2759"/>
<evidence type="ECO:0000259" key="7">
    <source>
        <dbReference type="Pfam" id="PF00535"/>
    </source>
</evidence>
<dbReference type="InterPro" id="IPR026461">
    <property type="entry name" value="Trfase_2_rSAM/seldom_assoc"/>
</dbReference>
<dbReference type="GO" id="GO:0016757">
    <property type="term" value="F:glycosyltransferase activity"/>
    <property type="evidence" value="ECO:0007669"/>
    <property type="project" value="UniProtKB-KW"/>
</dbReference>
<reference evidence="8 9" key="1">
    <citation type="journal article" date="2018" name="Plant J.">
        <title>Genome sequences of Chlorella sorokiniana UTEX 1602 and Micractinium conductrix SAG 241.80: implications to maltose excretion by a green alga.</title>
        <authorList>
            <person name="Arriola M.B."/>
            <person name="Velmurugan N."/>
            <person name="Zhang Y."/>
            <person name="Plunkett M.H."/>
            <person name="Hondzo H."/>
            <person name="Barney B.M."/>
        </authorList>
    </citation>
    <scope>NUCLEOTIDE SEQUENCE [LARGE SCALE GENOMIC DNA]</scope>
    <source>
        <strain evidence="8 9">SAG 241.80</strain>
    </source>
</reference>
<proteinExistence type="predicted"/>
<sequence>MVARDAARRAELFPTGQQQQQQQRQQQSSAAPRVRPLRYSIIVPVLNEEEGLGDTLHYLQRSLDPPAHEIIVVDGGSTDATPAVAARCGVRVVRAGRGRARQMNAGAAMASGDVLVFAHADTRPPPSLLTVVAAALARPAVVLGGFRPVIEYEGRPLRFFSANNTLKTYYGPALVRPLSFLRGLRCLFGDQTLFCRATDFKRVGGYDSRLPIMEDADLCIRLHMAGPTTRPGRRGQVVQITSVPNHTSGRRLASWGRVHATAIHVVIGLSWYVGASPQQLVWLYHRLYTDFHR</sequence>
<dbReference type="InterPro" id="IPR001173">
    <property type="entry name" value="Glyco_trans_2-like"/>
</dbReference>
<evidence type="ECO:0000256" key="3">
    <source>
        <dbReference type="ARBA" id="ARBA00022676"/>
    </source>
</evidence>
<protein>
    <submittedName>
        <fullName evidence="8">Glycosyl transferase</fullName>
    </submittedName>
</protein>
<organism evidence="8 9">
    <name type="scientific">Micractinium conductrix</name>
    <dbReference type="NCBI Taxonomy" id="554055"/>
    <lineage>
        <taxon>Eukaryota</taxon>
        <taxon>Viridiplantae</taxon>
        <taxon>Chlorophyta</taxon>
        <taxon>core chlorophytes</taxon>
        <taxon>Trebouxiophyceae</taxon>
        <taxon>Chlorellales</taxon>
        <taxon>Chlorellaceae</taxon>
        <taxon>Chlorella clade</taxon>
        <taxon>Micractinium</taxon>
    </lineage>
</organism>